<feature type="region of interest" description="Disordered" evidence="1">
    <location>
        <begin position="1224"/>
        <end position="1248"/>
    </location>
</feature>
<evidence type="ECO:0000313" key="2">
    <source>
        <dbReference type="EMBL" id="KAK4280355.1"/>
    </source>
</evidence>
<comment type="caution">
    <text evidence="2">The sequence shown here is derived from an EMBL/GenBank/DDBJ whole genome shotgun (WGS) entry which is preliminary data.</text>
</comment>
<dbReference type="EMBL" id="JAWXYG010000002">
    <property type="protein sequence ID" value="KAK4280355.1"/>
    <property type="molecule type" value="Genomic_DNA"/>
</dbReference>
<evidence type="ECO:0000313" key="3">
    <source>
        <dbReference type="Proteomes" id="UP001293593"/>
    </source>
</evidence>
<dbReference type="InterPro" id="IPR038824">
    <property type="entry name" value="SHOC1-like"/>
</dbReference>
<sequence>MRSRFLNIDYFSLAPPESTETLAFLHLPVPCLPCPPPSTVQDHLHFHSTLHASLHIDRLRIDNALSNFLSGVLPQRIDVDYQYFEGAMPSNHNCLSSYSSRISQEAVDVFEENEMENCRILDSGADIEFSNERKSTALTENNESRCDMTQFETPELDVLLESSCFPEEVVMQILDETSENEHNLEMLKSGLSMQFPYEVLHLISAVEYVNSEYFGGQNTYSSDDCMSLPNPPKSGQRKFPLLEVDEESLGILTFSCMEENVDSYFDNIGPQNMDETHSVIEPKEILGGINYNIMNFLSDDCPSQQSFVLPDILPEMDFIIMLETENLHGNPALTGKSRSDIITFQEILCIDENSIHIFESFYNTKLMGDPVTSEFMLKKEFNFKDFDELIISNEIALMDDVFKPLPVPALSDHGKMISLYVFIEERLSNLKTQPQSASDSIYLDWDLLEENKRNFNLYHYFQNMWAKRDLNITFGGESFIDGKLVFDLVSLSDVLDGCHIEQSEELQKLLSDCAYRSENHTSWAGSSNQLDGRSPKQEIGEQAAEKNAEMASLWFKSTSEVSHLDYFLNPQKATARTNCNLAVESNDADVNVLKATCNDFKYTCGNTILQSQGWNIDLHYVLLSDRILALVGNFEKFYWAVLQSETEMTQNSSMDHFQLMKLPNYKLMELSENGKNMAFVLLFAIKQAAWYLCFYGLRPASLYLDELCQSLDNLKLRFSFLQSLIKDENKKIGDKITLAHPSLAVFDKILQSNIKQDGLKVLIVTEEVFWWSLKSLLISIGLSFNEFHDTHANQPYAYDTVKDIDSKLKDLVNSNCLIVSYKHISPFFPFNKFGIILEYGGPLGSSRIPDLSSNSTGLPHLHFLKVELDVHPAVKALCEGVEMPLAAEMSVENGIHNIINPNKRMMDPKLEKLLNFCPLEKNYDIGSSKIADDVECFVRPLSSGQPEHSHQSMESFPETLVIVNTQNVDKEMIVSRRSTYQAILAMEKEGFQVVERDLDLPVDIIISSTICLVWYDNKNLGKKATPATEASSSLPLCIENIAANILTLLSFSYEGCVLVFEGEINFISTIMESSDGLYAAAASLGIHLQIFFSYSPEFTNEIIISCINSATKLTRGATLTEILGWSHEHRINFLKRYNVPEESIALFSALCKYGEREDSKSIMTDCSSSVSSGPDSDKCHLYQVDYERKMKKHVESSEEFVPCSDELLQFEPLHQEADGFLDSSNLSKRSIPGKSNYSGTYNDLTRQGSTPMKTLARVSQPSCDPWSYQAPLIMKQKKQPKQPSFSFKDEGLVPNDKSNTARMNKNLSWDGLSFSGKLAEDITGEVVDFTEDPLLNKNFSFNPNLRNFPAVDFMNSPDFLTHAEKVQTKNNTVRRLSFGQFRQPEFKDIWNSSNDTRGEVVNNPEPNFGMEFSPLDAKYRGKNSDEDLTPAYKRNLQGSSPFQEEMSQLGGRTPLSRALNSTTPVKNSPWMLEFINRIKAKSRLRQKALSCDNSLSCFGYSDNTLEVANRRRPPPPPESFAYQGRSIENTPKLKRQKQCAQPLKSTKNGKRSASLLPSWTPNDKRATKMLSFAMNESQSQTKLVWNDETQGQAKKFRYQTQKSL</sequence>
<organism evidence="2 3">
    <name type="scientific">Acacia crassicarpa</name>
    <name type="common">northern wattle</name>
    <dbReference type="NCBI Taxonomy" id="499986"/>
    <lineage>
        <taxon>Eukaryota</taxon>
        <taxon>Viridiplantae</taxon>
        <taxon>Streptophyta</taxon>
        <taxon>Embryophyta</taxon>
        <taxon>Tracheophyta</taxon>
        <taxon>Spermatophyta</taxon>
        <taxon>Magnoliopsida</taxon>
        <taxon>eudicotyledons</taxon>
        <taxon>Gunneridae</taxon>
        <taxon>Pentapetalae</taxon>
        <taxon>rosids</taxon>
        <taxon>fabids</taxon>
        <taxon>Fabales</taxon>
        <taxon>Fabaceae</taxon>
        <taxon>Caesalpinioideae</taxon>
        <taxon>mimosoid clade</taxon>
        <taxon>Acacieae</taxon>
        <taxon>Acacia</taxon>
    </lineage>
</organism>
<proteinExistence type="predicted"/>
<dbReference type="PANTHER" id="PTHR35764">
    <property type="entry name" value="PROTEIN SHORTAGE IN CHIASMATA 1"/>
    <property type="match status" value="1"/>
</dbReference>
<evidence type="ECO:0008006" key="4">
    <source>
        <dbReference type="Google" id="ProtNLM"/>
    </source>
</evidence>
<dbReference type="PANTHER" id="PTHR35764:SF1">
    <property type="entry name" value="PROTEIN SHORTAGE IN CHIASMATA 1"/>
    <property type="match status" value="1"/>
</dbReference>
<feature type="compositionally biased region" description="Polar residues" evidence="1">
    <location>
        <begin position="520"/>
        <end position="531"/>
    </location>
</feature>
<dbReference type="Proteomes" id="UP001293593">
    <property type="component" value="Unassembled WGS sequence"/>
</dbReference>
<evidence type="ECO:0000256" key="1">
    <source>
        <dbReference type="SAM" id="MobiDB-lite"/>
    </source>
</evidence>
<name>A0AAE1TE16_9FABA</name>
<keyword evidence="3" id="KW-1185">Reference proteome</keyword>
<feature type="region of interest" description="Disordered" evidence="1">
    <location>
        <begin position="1278"/>
        <end position="1299"/>
    </location>
</feature>
<feature type="region of interest" description="Disordered" evidence="1">
    <location>
        <begin position="1578"/>
        <end position="1604"/>
    </location>
</feature>
<feature type="region of interest" description="Disordered" evidence="1">
    <location>
        <begin position="520"/>
        <end position="542"/>
    </location>
</feature>
<protein>
    <recommendedName>
        <fullName evidence="4">Protein SHORTAGE IN CHIASMATA 1</fullName>
    </recommendedName>
</protein>
<reference evidence="2" key="1">
    <citation type="submission" date="2023-10" db="EMBL/GenBank/DDBJ databases">
        <title>Chromosome-level genome of the transformable northern wattle, Acacia crassicarpa.</title>
        <authorList>
            <person name="Massaro I."/>
            <person name="Sinha N.R."/>
            <person name="Poethig S."/>
            <person name="Leichty A.R."/>
        </authorList>
    </citation>
    <scope>NUCLEOTIDE SEQUENCE</scope>
    <source>
        <strain evidence="2">Acra3RX</strain>
        <tissue evidence="2">Leaf</tissue>
    </source>
</reference>
<feature type="compositionally biased region" description="Basic and acidic residues" evidence="1">
    <location>
        <begin position="533"/>
        <end position="542"/>
    </location>
</feature>
<feature type="compositionally biased region" description="Polar residues" evidence="1">
    <location>
        <begin position="1436"/>
        <end position="1446"/>
    </location>
</feature>
<feature type="region of interest" description="Disordered" evidence="1">
    <location>
        <begin position="1507"/>
        <end position="1562"/>
    </location>
</feature>
<gene>
    <name evidence="2" type="ORF">QN277_011988</name>
</gene>
<dbReference type="GO" id="GO:0000712">
    <property type="term" value="P:resolution of meiotic recombination intermediates"/>
    <property type="evidence" value="ECO:0007669"/>
    <property type="project" value="TreeGrafter"/>
</dbReference>
<accession>A0AAE1TE16</accession>
<feature type="region of interest" description="Disordered" evidence="1">
    <location>
        <begin position="1420"/>
        <end position="1463"/>
    </location>
</feature>